<comment type="caution">
    <text evidence="2">The sequence shown here is derived from an EMBL/GenBank/DDBJ whole genome shotgun (WGS) entry which is preliminary data.</text>
</comment>
<keyword evidence="3" id="KW-1185">Reference proteome</keyword>
<organism evidence="2 3">
    <name type="scientific">Thelohanellus kitauei</name>
    <name type="common">Myxosporean</name>
    <dbReference type="NCBI Taxonomy" id="669202"/>
    <lineage>
        <taxon>Eukaryota</taxon>
        <taxon>Metazoa</taxon>
        <taxon>Cnidaria</taxon>
        <taxon>Myxozoa</taxon>
        <taxon>Myxosporea</taxon>
        <taxon>Bivalvulida</taxon>
        <taxon>Platysporina</taxon>
        <taxon>Myxobolidae</taxon>
        <taxon>Thelohanellus</taxon>
    </lineage>
</organism>
<dbReference type="OMA" id="NCAHEMQ"/>
<dbReference type="InterPro" id="IPR019137">
    <property type="entry name" value="Nck-associated_protein-1"/>
</dbReference>
<dbReference type="Proteomes" id="UP000031668">
    <property type="component" value="Unassembled WGS sequence"/>
</dbReference>
<dbReference type="Pfam" id="PF09735">
    <property type="entry name" value="Nckap1"/>
    <property type="match status" value="1"/>
</dbReference>
<dbReference type="GO" id="GO:0016477">
    <property type="term" value="P:cell migration"/>
    <property type="evidence" value="ECO:0007669"/>
    <property type="project" value="TreeGrafter"/>
</dbReference>
<dbReference type="PANTHER" id="PTHR12093:SF10">
    <property type="entry name" value="MEMBRANE-ASSOCIATED PROTEIN HEM"/>
    <property type="match status" value="1"/>
</dbReference>
<dbReference type="GO" id="GO:0000902">
    <property type="term" value="P:cell morphogenesis"/>
    <property type="evidence" value="ECO:0007669"/>
    <property type="project" value="TreeGrafter"/>
</dbReference>
<evidence type="ECO:0000256" key="1">
    <source>
        <dbReference type="ARBA" id="ARBA00037947"/>
    </source>
</evidence>
<dbReference type="EMBL" id="JWZT01003604">
    <property type="protein sequence ID" value="KII66185.1"/>
    <property type="molecule type" value="Genomic_DNA"/>
</dbReference>
<evidence type="ECO:0000313" key="2">
    <source>
        <dbReference type="EMBL" id="KII66185.1"/>
    </source>
</evidence>
<dbReference type="OrthoDB" id="548214at2759"/>
<dbReference type="GO" id="GO:0031209">
    <property type="term" value="C:SCAR complex"/>
    <property type="evidence" value="ECO:0007669"/>
    <property type="project" value="TreeGrafter"/>
</dbReference>
<name>A0A0C2MPB8_THEKT</name>
<comment type="similarity">
    <text evidence="1">Belongs to the HEM-1/HEM-2 family.</text>
</comment>
<proteinExistence type="inferred from homology"/>
<evidence type="ECO:0000313" key="3">
    <source>
        <dbReference type="Proteomes" id="UP000031668"/>
    </source>
</evidence>
<dbReference type="PANTHER" id="PTHR12093">
    <property type="entry name" value="NCK-ASSOCIATED PROTEIN 1"/>
    <property type="match status" value="1"/>
</dbReference>
<protein>
    <submittedName>
        <fullName evidence="2">Membrane-associated protein gex-3</fullName>
    </submittedName>
</protein>
<dbReference type="GO" id="GO:0030866">
    <property type="term" value="P:cortical actin cytoskeleton organization"/>
    <property type="evidence" value="ECO:0007669"/>
    <property type="project" value="TreeGrafter"/>
</dbReference>
<accession>A0A0C2MPB8</accession>
<reference evidence="2 3" key="1">
    <citation type="journal article" date="2014" name="Genome Biol. Evol.">
        <title>The genome of the myxosporean Thelohanellus kitauei shows adaptations to nutrient acquisition within its fish host.</title>
        <authorList>
            <person name="Yang Y."/>
            <person name="Xiong J."/>
            <person name="Zhou Z."/>
            <person name="Huo F."/>
            <person name="Miao W."/>
            <person name="Ran C."/>
            <person name="Liu Y."/>
            <person name="Zhang J."/>
            <person name="Feng J."/>
            <person name="Wang M."/>
            <person name="Wang M."/>
            <person name="Wang L."/>
            <person name="Yao B."/>
        </authorList>
    </citation>
    <scope>NUCLEOTIDE SEQUENCE [LARGE SCALE GENOMIC DNA]</scope>
    <source>
        <strain evidence="2">Wuqing</strain>
    </source>
</reference>
<dbReference type="GO" id="GO:0030031">
    <property type="term" value="P:cell projection assembly"/>
    <property type="evidence" value="ECO:0007669"/>
    <property type="project" value="TreeGrafter"/>
</dbReference>
<sequence length="288" mass="32793">MNKTRDSAEELYLLESSAENTLNGLYHFHKTSISTANRPKCLSQKNLDAILKKIAKKFPLPSDFIHKENCSELIKSRLEILEETQSFYNIMRNFTCYKETAINLLTSAFSVKEVCMKSHTYIAVGILQVLSTLIRGFYIINKIEDLTKLIGVYGLVYQSIHNSNESSYISVCKLIQDYNDPLAKLSEDLSIGETMIQNILCGLIDDFRPCILEGKQLQTNYHFNLSVGQKSMSVPYCTILYPNLLKNEAIESVVNVLIVQNMVVPLHRDMHVNYFKELTTAIETRGKA</sequence>
<gene>
    <name evidence="2" type="ORF">RF11_12008</name>
</gene>
<dbReference type="AlphaFoldDB" id="A0A0C2MPB8"/>